<evidence type="ECO:0000256" key="1">
    <source>
        <dbReference type="ARBA" id="ARBA00023015"/>
    </source>
</evidence>
<protein>
    <submittedName>
        <fullName evidence="5">Lrp/AsnC family transcriptional regulator</fullName>
    </submittedName>
</protein>
<dbReference type="PANTHER" id="PTHR30154:SF17">
    <property type="entry name" value="DNA-BINDING TRANSCRIPTIONAL ACTIVATOR DECR"/>
    <property type="match status" value="1"/>
</dbReference>
<dbReference type="InterPro" id="IPR000485">
    <property type="entry name" value="AsnC-type_HTH_dom"/>
</dbReference>
<accession>A0A6M2BP46</accession>
<gene>
    <name evidence="5" type="ORF">G7Y85_04880</name>
</gene>
<dbReference type="GO" id="GO:0043565">
    <property type="term" value="F:sequence-specific DNA binding"/>
    <property type="evidence" value="ECO:0007669"/>
    <property type="project" value="InterPro"/>
</dbReference>
<keyword evidence="1" id="KW-0805">Transcription regulation</keyword>
<dbReference type="Pfam" id="PF13404">
    <property type="entry name" value="HTH_AsnC-type"/>
    <property type="match status" value="1"/>
</dbReference>
<evidence type="ECO:0000313" key="6">
    <source>
        <dbReference type="Proteomes" id="UP000472676"/>
    </source>
</evidence>
<dbReference type="InterPro" id="IPR019888">
    <property type="entry name" value="Tscrpt_reg_AsnC-like"/>
</dbReference>
<feature type="domain" description="HTH asnC-type" evidence="4">
    <location>
        <begin position="5"/>
        <end position="66"/>
    </location>
</feature>
<dbReference type="Gene3D" id="3.30.70.920">
    <property type="match status" value="1"/>
</dbReference>
<keyword evidence="3" id="KW-0804">Transcription</keyword>
<dbReference type="GO" id="GO:0005829">
    <property type="term" value="C:cytosol"/>
    <property type="evidence" value="ECO:0007669"/>
    <property type="project" value="TreeGrafter"/>
</dbReference>
<keyword evidence="2" id="KW-0238">DNA-binding</keyword>
<sequence>MSLKLDALDIRILDALQDDVTTPIAEIAERVASSKTVVWRRVQRLTERGAIRARVALLDHREVGLGIMVFASVKMGRHGVDVLPQFIDAVRACPQVIECHTLMGPVDFLLKILVADINEYENFVWQKLSRIDGVQEVHSSISMSQPVYTTRLAPRPTNSDDTPGGD</sequence>
<evidence type="ECO:0000256" key="3">
    <source>
        <dbReference type="ARBA" id="ARBA00023163"/>
    </source>
</evidence>
<dbReference type="Pfam" id="PF01037">
    <property type="entry name" value="AsnC_trans_reg"/>
    <property type="match status" value="1"/>
</dbReference>
<dbReference type="InterPro" id="IPR036388">
    <property type="entry name" value="WH-like_DNA-bd_sf"/>
</dbReference>
<dbReference type="InterPro" id="IPR019885">
    <property type="entry name" value="Tscrpt_reg_HTH_AsnC-type_CS"/>
</dbReference>
<evidence type="ECO:0000256" key="2">
    <source>
        <dbReference type="ARBA" id="ARBA00023125"/>
    </source>
</evidence>
<dbReference type="PANTHER" id="PTHR30154">
    <property type="entry name" value="LEUCINE-RESPONSIVE REGULATORY PROTEIN"/>
    <property type="match status" value="1"/>
</dbReference>
<comment type="caution">
    <text evidence="5">The sequence shown here is derived from an EMBL/GenBank/DDBJ whole genome shotgun (WGS) entry which is preliminary data.</text>
</comment>
<dbReference type="PROSITE" id="PS50956">
    <property type="entry name" value="HTH_ASNC_2"/>
    <property type="match status" value="1"/>
</dbReference>
<dbReference type="PRINTS" id="PR00033">
    <property type="entry name" value="HTHASNC"/>
</dbReference>
<keyword evidence="6" id="KW-1185">Reference proteome</keyword>
<dbReference type="Proteomes" id="UP000472676">
    <property type="component" value="Unassembled WGS sequence"/>
</dbReference>
<dbReference type="PROSITE" id="PS00519">
    <property type="entry name" value="HTH_ASNC_1"/>
    <property type="match status" value="1"/>
</dbReference>
<organism evidence="5 6">
    <name type="scientific">Solimonas terrae</name>
    <dbReference type="NCBI Taxonomy" id="1396819"/>
    <lineage>
        <taxon>Bacteria</taxon>
        <taxon>Pseudomonadati</taxon>
        <taxon>Pseudomonadota</taxon>
        <taxon>Gammaproteobacteria</taxon>
        <taxon>Nevskiales</taxon>
        <taxon>Nevskiaceae</taxon>
        <taxon>Solimonas</taxon>
    </lineage>
</organism>
<dbReference type="InterPro" id="IPR036390">
    <property type="entry name" value="WH_DNA-bd_sf"/>
</dbReference>
<dbReference type="SUPFAM" id="SSF54909">
    <property type="entry name" value="Dimeric alpha+beta barrel"/>
    <property type="match status" value="1"/>
</dbReference>
<dbReference type="EMBL" id="JAAMOW010000002">
    <property type="protein sequence ID" value="NGY04090.1"/>
    <property type="molecule type" value="Genomic_DNA"/>
</dbReference>
<dbReference type="InterPro" id="IPR011008">
    <property type="entry name" value="Dimeric_a/b-barrel"/>
</dbReference>
<dbReference type="SUPFAM" id="SSF46785">
    <property type="entry name" value="Winged helix' DNA-binding domain"/>
    <property type="match status" value="1"/>
</dbReference>
<dbReference type="RefSeq" id="WP_166252659.1">
    <property type="nucleotide sequence ID" value="NZ_JAAMOW010000002.1"/>
</dbReference>
<dbReference type="Gene3D" id="1.10.10.10">
    <property type="entry name" value="Winged helix-like DNA-binding domain superfamily/Winged helix DNA-binding domain"/>
    <property type="match status" value="1"/>
</dbReference>
<name>A0A6M2BP46_9GAMM</name>
<dbReference type="AlphaFoldDB" id="A0A6M2BP46"/>
<evidence type="ECO:0000259" key="4">
    <source>
        <dbReference type="PROSITE" id="PS50956"/>
    </source>
</evidence>
<reference evidence="5 6" key="1">
    <citation type="journal article" date="2014" name="Int. J. Syst. Evol. Microbiol.">
        <title>Solimonas terrae sp. nov., isolated from soil.</title>
        <authorList>
            <person name="Kim S.J."/>
            <person name="Moon J.Y."/>
            <person name="Weon H.Y."/>
            <person name="Ahn J.H."/>
            <person name="Chen W.M."/>
            <person name="Kwon S.W."/>
        </authorList>
    </citation>
    <scope>NUCLEOTIDE SEQUENCE [LARGE SCALE GENOMIC DNA]</scope>
    <source>
        <strain evidence="5 6">KIS83-12</strain>
    </source>
</reference>
<dbReference type="InterPro" id="IPR019887">
    <property type="entry name" value="Tscrpt_reg_AsnC/Lrp_C"/>
</dbReference>
<evidence type="ECO:0000313" key="5">
    <source>
        <dbReference type="EMBL" id="NGY04090.1"/>
    </source>
</evidence>
<proteinExistence type="predicted"/>
<dbReference type="SMART" id="SM00344">
    <property type="entry name" value="HTH_ASNC"/>
    <property type="match status" value="1"/>
</dbReference>
<dbReference type="GO" id="GO:0043200">
    <property type="term" value="P:response to amino acid"/>
    <property type="evidence" value="ECO:0007669"/>
    <property type="project" value="TreeGrafter"/>
</dbReference>